<evidence type="ECO:0000313" key="1">
    <source>
        <dbReference type="EMBL" id="KAJ0103523.1"/>
    </source>
</evidence>
<evidence type="ECO:0000313" key="2">
    <source>
        <dbReference type="Proteomes" id="UP001164250"/>
    </source>
</evidence>
<comment type="caution">
    <text evidence="1">The sequence shown here is derived from an EMBL/GenBank/DDBJ whole genome shotgun (WGS) entry which is preliminary data.</text>
</comment>
<keyword evidence="2" id="KW-1185">Reference proteome</keyword>
<name>A0ACC1BWB3_9ROSI</name>
<organism evidence="1 2">
    <name type="scientific">Pistacia atlantica</name>
    <dbReference type="NCBI Taxonomy" id="434234"/>
    <lineage>
        <taxon>Eukaryota</taxon>
        <taxon>Viridiplantae</taxon>
        <taxon>Streptophyta</taxon>
        <taxon>Embryophyta</taxon>
        <taxon>Tracheophyta</taxon>
        <taxon>Spermatophyta</taxon>
        <taxon>Magnoliopsida</taxon>
        <taxon>eudicotyledons</taxon>
        <taxon>Gunneridae</taxon>
        <taxon>Pentapetalae</taxon>
        <taxon>rosids</taxon>
        <taxon>malvids</taxon>
        <taxon>Sapindales</taxon>
        <taxon>Anacardiaceae</taxon>
        <taxon>Pistacia</taxon>
    </lineage>
</organism>
<gene>
    <name evidence="1" type="ORF">Patl1_03725</name>
</gene>
<protein>
    <submittedName>
        <fullName evidence="1">Uncharacterized protein</fullName>
    </submittedName>
</protein>
<sequence length="181" mass="20563">MCRFQCSAPLDVEYWISVSESEGVDSPKQLLASRNVVTPIPSPNRPFPKFHPVFRPKQAKPLSVCRLVCGRGVYCRGHARRELVRGSESSPHGHLDREIKMAYRNLAKVYHPDLSGERTSDGRDFIEIHNAYATLSDPAARAVYDLSLAGRNRRRLQTAPFGFSGRGGFYPTRRWETDQCW</sequence>
<proteinExistence type="predicted"/>
<accession>A0ACC1BWB3</accession>
<dbReference type="Proteomes" id="UP001164250">
    <property type="component" value="Chromosome 3"/>
</dbReference>
<reference evidence="2" key="1">
    <citation type="journal article" date="2023" name="G3 (Bethesda)">
        <title>Genome assembly and association tests identify interacting loci associated with vigor, precocity, and sex in interspecific pistachio rootstocks.</title>
        <authorList>
            <person name="Palmer W."/>
            <person name="Jacygrad E."/>
            <person name="Sagayaradj S."/>
            <person name="Cavanaugh K."/>
            <person name="Han R."/>
            <person name="Bertier L."/>
            <person name="Beede B."/>
            <person name="Kafkas S."/>
            <person name="Golino D."/>
            <person name="Preece J."/>
            <person name="Michelmore R."/>
        </authorList>
    </citation>
    <scope>NUCLEOTIDE SEQUENCE [LARGE SCALE GENOMIC DNA]</scope>
</reference>
<dbReference type="EMBL" id="CM047899">
    <property type="protein sequence ID" value="KAJ0103523.1"/>
    <property type="molecule type" value="Genomic_DNA"/>
</dbReference>